<dbReference type="GO" id="GO:0005634">
    <property type="term" value="C:nucleus"/>
    <property type="evidence" value="ECO:0007669"/>
    <property type="project" value="TreeGrafter"/>
</dbReference>
<protein>
    <recommendedName>
        <fullName evidence="7">Eyes absent homolog</fullName>
        <ecNumber evidence="7">3.1.3.48</ecNumber>
    </recommendedName>
</protein>
<dbReference type="Gene3D" id="3.40.50.12350">
    <property type="match status" value="1"/>
</dbReference>
<evidence type="ECO:0000256" key="8">
    <source>
        <dbReference type="SAM" id="MobiDB-lite"/>
    </source>
</evidence>
<feature type="compositionally biased region" description="Low complexity" evidence="8">
    <location>
        <begin position="274"/>
        <end position="285"/>
    </location>
</feature>
<keyword evidence="6 7" id="KW-0479">Metal-binding</keyword>
<reference evidence="9" key="1">
    <citation type="journal article" date="2013" name="Genetics">
        <title>The draft genome and transcriptome of Panagrellus redivivus are shaped by the harsh demands of a free-living lifestyle.</title>
        <authorList>
            <person name="Srinivasan J."/>
            <person name="Dillman A.R."/>
            <person name="Macchietto M.G."/>
            <person name="Heikkinen L."/>
            <person name="Lakso M."/>
            <person name="Fracchia K.M."/>
            <person name="Antoshechkin I."/>
            <person name="Mortazavi A."/>
            <person name="Wong G."/>
            <person name="Sternberg P.W."/>
        </authorList>
    </citation>
    <scope>NUCLEOTIDE SEQUENCE [LARGE SCALE GENOMIC DNA]</scope>
    <source>
        <strain evidence="9">MT8872</strain>
    </source>
</reference>
<dbReference type="EC" id="3.1.3.48" evidence="7"/>
<feature type="region of interest" description="Disordered" evidence="8">
    <location>
        <begin position="142"/>
        <end position="184"/>
    </location>
</feature>
<dbReference type="WBParaSite" id="Pan_g5264.t1">
    <property type="protein sequence ID" value="Pan_g5264.t1"/>
    <property type="gene ID" value="Pan_g5264"/>
</dbReference>
<evidence type="ECO:0000256" key="5">
    <source>
        <dbReference type="ARBA" id="ARBA00051722"/>
    </source>
</evidence>
<keyword evidence="4 7" id="KW-0904">Protein phosphatase</keyword>
<reference evidence="10" key="2">
    <citation type="submission" date="2020-10" db="UniProtKB">
        <authorList>
            <consortium name="WormBaseParasite"/>
        </authorList>
    </citation>
    <scope>IDENTIFICATION</scope>
</reference>
<dbReference type="GO" id="GO:0045739">
    <property type="term" value="P:positive regulation of DNA repair"/>
    <property type="evidence" value="ECO:0007669"/>
    <property type="project" value="TreeGrafter"/>
</dbReference>
<feature type="binding site" evidence="6">
    <location>
        <position position="197"/>
    </location>
    <ligand>
        <name>Mg(2+)</name>
        <dbReference type="ChEBI" id="CHEBI:18420"/>
    </ligand>
</feature>
<dbReference type="GO" id="GO:0030154">
    <property type="term" value="P:cell differentiation"/>
    <property type="evidence" value="ECO:0007669"/>
    <property type="project" value="TreeGrafter"/>
</dbReference>
<dbReference type="InterPro" id="IPR028472">
    <property type="entry name" value="EYA"/>
</dbReference>
<evidence type="ECO:0000256" key="6">
    <source>
        <dbReference type="PIRSR" id="PIRSR628472-2"/>
    </source>
</evidence>
<dbReference type="GO" id="GO:2001240">
    <property type="term" value="P:negative regulation of extrinsic apoptotic signaling pathway in absence of ligand"/>
    <property type="evidence" value="ECO:0007669"/>
    <property type="project" value="TreeGrafter"/>
</dbReference>
<evidence type="ECO:0000256" key="7">
    <source>
        <dbReference type="RuleBase" id="RU362036"/>
    </source>
</evidence>
<evidence type="ECO:0000256" key="2">
    <source>
        <dbReference type="ARBA" id="ARBA00022801"/>
    </source>
</evidence>
<feature type="compositionally biased region" description="Low complexity" evidence="8">
    <location>
        <begin position="142"/>
        <end position="153"/>
    </location>
</feature>
<dbReference type="GO" id="GO:0004725">
    <property type="term" value="F:protein tyrosine phosphatase activity"/>
    <property type="evidence" value="ECO:0007669"/>
    <property type="project" value="UniProtKB-EC"/>
</dbReference>
<dbReference type="Proteomes" id="UP000492821">
    <property type="component" value="Unassembled WGS sequence"/>
</dbReference>
<comment type="catalytic activity">
    <reaction evidence="5 7">
        <text>O-phospho-L-tyrosyl-[protein] + H2O = L-tyrosyl-[protein] + phosphate</text>
        <dbReference type="Rhea" id="RHEA:10684"/>
        <dbReference type="Rhea" id="RHEA-COMP:10136"/>
        <dbReference type="Rhea" id="RHEA-COMP:20101"/>
        <dbReference type="ChEBI" id="CHEBI:15377"/>
        <dbReference type="ChEBI" id="CHEBI:43474"/>
        <dbReference type="ChEBI" id="CHEBI:46858"/>
        <dbReference type="ChEBI" id="CHEBI:61978"/>
        <dbReference type="EC" id="3.1.3.48"/>
    </reaction>
</comment>
<name>A0A7E4W019_PANRE</name>
<evidence type="ECO:0000256" key="4">
    <source>
        <dbReference type="ARBA" id="ARBA00022912"/>
    </source>
</evidence>
<sequence length="473" mass="51358">MPTMPVTNQTTALDNLYGAATAAGGTTAPTVGSLSAANPYYNAINYNNTAAAAYGMYNPQCYVASTLRNAQAAAGVTTNFANYLSPTAYYGTGYGTGAFDYTGYNANPYGYGSGRNSASGYYGSANGLTGVGNGLPYTDSLSASSSGGNTTSAQISPYNRQGGGETKSRKRTKNSKPKGGLTSPEPTYSRVFVWEFDDLCLGLSNGIGNLGNIIQVYGFQLKDPTECDQTNIEDANVDDTIQEICYNNAANPSSNNNNVKLECGSPKHEATDNSPPASLLSGAPPTMSNPASRNCVAGLREMAARYQKIKEVYNSFRENPSEIENFCRQFGHVESLDEFITHADNYKMVEMYRQCLSVPMERCNTTNTYTNIIITSESLASTMAKLLLTKLAPFVPAENIYSSHKGSKMETFERVLQRFKKNMVIVSINRNLETKEFAKKENLPLWPIRTYPSGAPILQDVQNFYHALDKVLC</sequence>
<dbReference type="InterPro" id="IPR038102">
    <property type="entry name" value="EYA_dom_sf"/>
</dbReference>
<comment type="similarity">
    <text evidence="1 7">Belongs to the HAD-like hydrolase superfamily. EYA family.</text>
</comment>
<organism evidence="9 10">
    <name type="scientific">Panagrellus redivivus</name>
    <name type="common">Microworm</name>
    <dbReference type="NCBI Taxonomy" id="6233"/>
    <lineage>
        <taxon>Eukaryota</taxon>
        <taxon>Metazoa</taxon>
        <taxon>Ecdysozoa</taxon>
        <taxon>Nematoda</taxon>
        <taxon>Chromadorea</taxon>
        <taxon>Rhabditida</taxon>
        <taxon>Tylenchina</taxon>
        <taxon>Panagrolaimomorpha</taxon>
        <taxon>Panagrolaimoidea</taxon>
        <taxon>Panagrolaimidae</taxon>
        <taxon>Panagrellus</taxon>
    </lineage>
</organism>
<evidence type="ECO:0000256" key="1">
    <source>
        <dbReference type="ARBA" id="ARBA00010501"/>
    </source>
</evidence>
<keyword evidence="7" id="KW-0805">Transcription regulation</keyword>
<keyword evidence="3 6" id="KW-0460">Magnesium</keyword>
<keyword evidence="9" id="KW-1185">Reference proteome</keyword>
<dbReference type="AlphaFoldDB" id="A0A7E4W019"/>
<dbReference type="PANTHER" id="PTHR10190:SF16">
    <property type="entry name" value="DEVELOPMENTAL PROTEIN EYES ABSENT"/>
    <property type="match status" value="1"/>
</dbReference>
<evidence type="ECO:0000313" key="10">
    <source>
        <dbReference type="WBParaSite" id="Pan_g5264.t1"/>
    </source>
</evidence>
<comment type="cofactor">
    <cofactor evidence="6 7">
        <name>Mg(2+)</name>
        <dbReference type="ChEBI" id="CHEBI:18420"/>
    </cofactor>
    <text evidence="6 7">Binds 1 Mg(2+) ion per subunit.</text>
</comment>
<keyword evidence="2 7" id="KW-0378">Hydrolase</keyword>
<feature type="region of interest" description="Disordered" evidence="8">
    <location>
        <begin position="256"/>
        <end position="291"/>
    </location>
</feature>
<accession>A0A7E4W019</accession>
<dbReference type="PANTHER" id="PTHR10190">
    <property type="entry name" value="EYES ABSENT"/>
    <property type="match status" value="1"/>
</dbReference>
<keyword evidence="7" id="KW-0804">Transcription</keyword>
<dbReference type="GO" id="GO:0046872">
    <property type="term" value="F:metal ion binding"/>
    <property type="evidence" value="ECO:0007669"/>
    <property type="project" value="UniProtKB-KW"/>
</dbReference>
<evidence type="ECO:0000256" key="3">
    <source>
        <dbReference type="ARBA" id="ARBA00022842"/>
    </source>
</evidence>
<evidence type="ECO:0000313" key="9">
    <source>
        <dbReference type="Proteomes" id="UP000492821"/>
    </source>
</evidence>
<proteinExistence type="inferred from homology"/>